<evidence type="ECO:0008006" key="4">
    <source>
        <dbReference type="Google" id="ProtNLM"/>
    </source>
</evidence>
<feature type="transmembrane region" description="Helical" evidence="1">
    <location>
        <begin position="299"/>
        <end position="320"/>
    </location>
</feature>
<feature type="transmembrane region" description="Helical" evidence="1">
    <location>
        <begin position="81"/>
        <end position="102"/>
    </location>
</feature>
<dbReference type="Pfam" id="PF16983">
    <property type="entry name" value="MFS_MOT1"/>
    <property type="match status" value="2"/>
</dbReference>
<protein>
    <recommendedName>
        <fullName evidence="4">Sulfate transporter family protein</fullName>
    </recommendedName>
</protein>
<dbReference type="GO" id="GO:0015098">
    <property type="term" value="F:molybdate ion transmembrane transporter activity"/>
    <property type="evidence" value="ECO:0007669"/>
    <property type="project" value="InterPro"/>
</dbReference>
<reference evidence="2 3" key="1">
    <citation type="submission" date="2017-03" db="EMBL/GenBank/DDBJ databases">
        <authorList>
            <person name="Afonso C.L."/>
            <person name="Miller P.J."/>
            <person name="Scott M.A."/>
            <person name="Spackman E."/>
            <person name="Goraichik I."/>
            <person name="Dimitrov K.M."/>
            <person name="Suarez D.L."/>
            <person name="Swayne D.E."/>
        </authorList>
    </citation>
    <scope>NUCLEOTIDE SEQUENCE [LARGE SCALE GENOMIC DNA]</scope>
    <source>
        <strain evidence="2 3">CECT 8625</strain>
    </source>
</reference>
<feature type="transmembrane region" description="Helical" evidence="1">
    <location>
        <begin position="203"/>
        <end position="228"/>
    </location>
</feature>
<organism evidence="2 3">
    <name type="scientific">Roseivivax jejudonensis</name>
    <dbReference type="NCBI Taxonomy" id="1529041"/>
    <lineage>
        <taxon>Bacteria</taxon>
        <taxon>Pseudomonadati</taxon>
        <taxon>Pseudomonadota</taxon>
        <taxon>Alphaproteobacteria</taxon>
        <taxon>Rhodobacterales</taxon>
        <taxon>Roseobacteraceae</taxon>
        <taxon>Roseivivax</taxon>
    </lineage>
</organism>
<feature type="transmembrane region" description="Helical" evidence="1">
    <location>
        <begin position="41"/>
        <end position="60"/>
    </location>
</feature>
<dbReference type="Proteomes" id="UP000193570">
    <property type="component" value="Unassembled WGS sequence"/>
</dbReference>
<feature type="transmembrane region" description="Helical" evidence="1">
    <location>
        <begin position="332"/>
        <end position="354"/>
    </location>
</feature>
<dbReference type="AlphaFoldDB" id="A0A1X6Y7P9"/>
<dbReference type="OrthoDB" id="7361398at2"/>
<dbReference type="InterPro" id="IPR031563">
    <property type="entry name" value="MOT1/MOT2"/>
</dbReference>
<feature type="transmembrane region" description="Helical" evidence="1">
    <location>
        <begin position="157"/>
        <end position="183"/>
    </location>
</feature>
<feature type="transmembrane region" description="Helical" evidence="1">
    <location>
        <begin position="122"/>
        <end position="150"/>
    </location>
</feature>
<keyword evidence="1" id="KW-0812">Transmembrane</keyword>
<accession>A0A1X6Y7P9</accession>
<keyword evidence="3" id="KW-1185">Reference proteome</keyword>
<evidence type="ECO:0000313" key="3">
    <source>
        <dbReference type="Proteomes" id="UP000193570"/>
    </source>
</evidence>
<dbReference type="PANTHER" id="PTHR31970">
    <property type="match status" value="1"/>
</dbReference>
<name>A0A1X6Y7P9_9RHOB</name>
<evidence type="ECO:0000313" key="2">
    <source>
        <dbReference type="EMBL" id="SLN11416.1"/>
    </source>
</evidence>
<sequence length="373" mass="37714">MTGARYRWSLAELNGALGDTGTLLPLVIGAITVGGLSPTPVLLGFAIAYLVTGFVYRLPLPVQPMKAIAALVMVSEVTPEAVAVAGLMIGAVLVILGATGAIDRLARLVPRSIIAGLRLGLGLGLAWVAATLMADAPVLAAAAVALLFFARRMGAPAALILLVAGAAIAALSDALGIGATAAWPPAFIVLPTLSLASDALTGLVLPQLALTLTNAVILTALVAGDLFGAQAAHVTPKRLCLTSGLLNCALAPLGALPMCHGAGGLAAHQAFGARSGAASLMIGGLLVLAALAVETSLGLLARFPDFVLGVLLIVAAIELAKDRRLTDSRPSCYPVIGVTALTCVALDPFAGLLAGTVSEVLRKWAVRRSFREE</sequence>
<evidence type="ECO:0000256" key="1">
    <source>
        <dbReference type="SAM" id="Phobius"/>
    </source>
</evidence>
<dbReference type="EMBL" id="FWFK01000001">
    <property type="protein sequence ID" value="SLN11416.1"/>
    <property type="molecule type" value="Genomic_DNA"/>
</dbReference>
<feature type="transmembrane region" description="Helical" evidence="1">
    <location>
        <begin position="275"/>
        <end position="293"/>
    </location>
</feature>
<proteinExistence type="predicted"/>
<dbReference type="PANTHER" id="PTHR31970:SF9">
    <property type="entry name" value="MOLYBDATE TRANSPORTER 2"/>
    <property type="match status" value="1"/>
</dbReference>
<gene>
    <name evidence="2" type="ORF">ROJ8625_00261</name>
</gene>
<keyword evidence="1" id="KW-1133">Transmembrane helix</keyword>
<keyword evidence="1" id="KW-0472">Membrane</keyword>
<dbReference type="RefSeq" id="WP_085790038.1">
    <property type="nucleotide sequence ID" value="NZ_FWFK01000001.1"/>
</dbReference>